<gene>
    <name evidence="1" type="ORF">CGL2_10641004</name>
</gene>
<dbReference type="EMBL" id="DS995259">
    <property type="protein sequence ID" value="EDZ40204.1"/>
    <property type="molecule type" value="Genomic_DNA"/>
</dbReference>
<evidence type="ECO:0000313" key="1">
    <source>
        <dbReference type="EMBL" id="EDZ40204.1"/>
    </source>
</evidence>
<organism evidence="1">
    <name type="scientific">Leptospirillum sp. Group II '5-way CG'</name>
    <dbReference type="NCBI Taxonomy" id="419541"/>
    <lineage>
        <taxon>Bacteria</taxon>
        <taxon>Pseudomonadati</taxon>
        <taxon>Nitrospirota</taxon>
        <taxon>Nitrospiria</taxon>
        <taxon>Nitrospirales</taxon>
        <taxon>Nitrospiraceae</taxon>
        <taxon>Leptospirillum</taxon>
    </lineage>
</organism>
<proteinExistence type="predicted"/>
<accession>B6AKW4</accession>
<reference evidence="1" key="1">
    <citation type="journal article" date="2004" name="Nature">
        <title>Community structure and metabolism through reconstruction of microbial genomes from the environment.</title>
        <authorList>
            <person name="Tyson G.W."/>
            <person name="Chapman J."/>
            <person name="Hugenholtz P."/>
            <person name="Allen E.E."/>
            <person name="Ram R.J."/>
            <person name="Richardson P.M."/>
            <person name="Solovyev V.V."/>
            <person name="Rubin E.M."/>
            <person name="Rokhsar D.S."/>
            <person name="Banfield J.F."/>
        </authorList>
    </citation>
    <scope>NUCLEOTIDE SEQUENCE [LARGE SCALE GENOMIC DNA]</scope>
</reference>
<sequence length="73" mass="8265">MVRIVVDNGYERTFRNLYADWRQSLGDSIIAFPPQSAGTLVGDKVIGTTFNNVPEEFLEILDDNGEIKFRVES</sequence>
<reference evidence="1" key="2">
    <citation type="journal article" date="2008" name="PLoS Biol.">
        <title>Population genomic analysis of strain variation in Leptospirillum group II bacteria involved in acid mine drainage formation.</title>
        <authorList>
            <person name="Simmons S.L."/>
            <person name="Dibartolo G."/>
            <person name="Denef V.J."/>
            <person name="Goltsman D.S."/>
            <person name="Thelen M.P."/>
            <person name="Banfield J.F."/>
        </authorList>
    </citation>
    <scope>NUCLEOTIDE SEQUENCE [LARGE SCALE GENOMIC DNA]</scope>
</reference>
<dbReference type="AlphaFoldDB" id="B6AKW4"/>
<protein>
    <submittedName>
        <fullName evidence="1">Uncharacterized protein</fullName>
    </submittedName>
</protein>
<name>B6AKW4_9BACT</name>